<dbReference type="Proteomes" id="UP001152320">
    <property type="component" value="Chromosome 1"/>
</dbReference>
<comment type="caution">
    <text evidence="2">The sequence shown here is derived from an EMBL/GenBank/DDBJ whole genome shotgun (WGS) entry which is preliminary data.</text>
</comment>
<organism evidence="2 3">
    <name type="scientific">Holothuria leucospilota</name>
    <name type="common">Black long sea cucumber</name>
    <name type="synonym">Mertensiothuria leucospilota</name>
    <dbReference type="NCBI Taxonomy" id="206669"/>
    <lineage>
        <taxon>Eukaryota</taxon>
        <taxon>Metazoa</taxon>
        <taxon>Echinodermata</taxon>
        <taxon>Eleutherozoa</taxon>
        <taxon>Echinozoa</taxon>
        <taxon>Holothuroidea</taxon>
        <taxon>Aspidochirotacea</taxon>
        <taxon>Aspidochirotida</taxon>
        <taxon>Holothuriidae</taxon>
        <taxon>Holothuria</taxon>
    </lineage>
</organism>
<proteinExistence type="predicted"/>
<evidence type="ECO:0000259" key="1">
    <source>
        <dbReference type="PROSITE" id="PS50164"/>
    </source>
</evidence>
<name>A0A9Q1CN70_HOLLE</name>
<dbReference type="EMBL" id="JAIZAY010000001">
    <property type="protein sequence ID" value="KAJ8048326.1"/>
    <property type="molecule type" value="Genomic_DNA"/>
</dbReference>
<evidence type="ECO:0000313" key="2">
    <source>
        <dbReference type="EMBL" id="KAJ8048326.1"/>
    </source>
</evidence>
<sequence length="81" mass="9106">MLMNVKPVVVGPTNNRFNIHFTCASANVVYVLVCKRCNILYVGETKRRLADRVTEHLRSIKQNPGVPCSHTLQSPVNMLDP</sequence>
<gene>
    <name evidence="2" type="ORF">HOLleu_00592</name>
</gene>
<keyword evidence="3" id="KW-1185">Reference proteome</keyword>
<dbReference type="SUPFAM" id="SSF82771">
    <property type="entry name" value="GIY-YIG endonuclease"/>
    <property type="match status" value="1"/>
</dbReference>
<accession>A0A9Q1CN70</accession>
<reference evidence="2" key="1">
    <citation type="submission" date="2021-10" db="EMBL/GenBank/DDBJ databases">
        <title>Tropical sea cucumber genome reveals ecological adaptation and Cuvierian tubules defense mechanism.</title>
        <authorList>
            <person name="Chen T."/>
        </authorList>
    </citation>
    <scope>NUCLEOTIDE SEQUENCE</scope>
    <source>
        <strain evidence="2">Nanhai2018</strain>
        <tissue evidence="2">Muscle</tissue>
    </source>
</reference>
<feature type="domain" description="GIY-YIG" evidence="1">
    <location>
        <begin position="25"/>
        <end position="81"/>
    </location>
</feature>
<dbReference type="AlphaFoldDB" id="A0A9Q1CN70"/>
<evidence type="ECO:0000313" key="3">
    <source>
        <dbReference type="Proteomes" id="UP001152320"/>
    </source>
</evidence>
<dbReference type="InterPro" id="IPR035901">
    <property type="entry name" value="GIY-YIG_endonuc_sf"/>
</dbReference>
<protein>
    <recommendedName>
        <fullName evidence="1">GIY-YIG domain-containing protein</fullName>
    </recommendedName>
</protein>
<dbReference type="Pfam" id="PF01541">
    <property type="entry name" value="GIY-YIG"/>
    <property type="match status" value="1"/>
</dbReference>
<dbReference type="InterPro" id="IPR000305">
    <property type="entry name" value="GIY-YIG_endonuc"/>
</dbReference>
<dbReference type="PROSITE" id="PS50164">
    <property type="entry name" value="GIY_YIG"/>
    <property type="match status" value="1"/>
</dbReference>
<dbReference type="OrthoDB" id="10063405at2759"/>